<protein>
    <submittedName>
        <fullName evidence="2">Uncharacterized protein</fullName>
    </submittedName>
</protein>
<sequence length="99" mass="9888">LSPASVRTMLETGAGDGGTNDGEQALAWQLRAIGGARVVGHEGEDRGASTGLFLDLVTGTGAVVLTNGDAFGSGDRARADAVQTFLADLLATARDGKGS</sequence>
<dbReference type="Gene3D" id="3.40.710.10">
    <property type="entry name" value="DD-peptidase/beta-lactamase superfamily"/>
    <property type="match status" value="1"/>
</dbReference>
<dbReference type="InterPro" id="IPR012338">
    <property type="entry name" value="Beta-lactam/transpept-like"/>
</dbReference>
<feature type="region of interest" description="Disordered" evidence="1">
    <location>
        <begin position="1"/>
        <end position="21"/>
    </location>
</feature>
<evidence type="ECO:0000256" key="1">
    <source>
        <dbReference type="SAM" id="MobiDB-lite"/>
    </source>
</evidence>
<name>X1MRL4_9ZZZZ</name>
<organism evidence="2">
    <name type="scientific">marine sediment metagenome</name>
    <dbReference type="NCBI Taxonomy" id="412755"/>
    <lineage>
        <taxon>unclassified sequences</taxon>
        <taxon>metagenomes</taxon>
        <taxon>ecological metagenomes</taxon>
    </lineage>
</organism>
<dbReference type="SUPFAM" id="SSF56601">
    <property type="entry name" value="beta-lactamase/transpeptidase-like"/>
    <property type="match status" value="1"/>
</dbReference>
<comment type="caution">
    <text evidence="2">The sequence shown here is derived from an EMBL/GenBank/DDBJ whole genome shotgun (WGS) entry which is preliminary data.</text>
</comment>
<reference evidence="2" key="1">
    <citation type="journal article" date="2014" name="Front. Microbiol.">
        <title>High frequency of phylogenetically diverse reductive dehalogenase-homologous genes in deep subseafloor sedimentary metagenomes.</title>
        <authorList>
            <person name="Kawai M."/>
            <person name="Futagami T."/>
            <person name="Toyoda A."/>
            <person name="Takaki Y."/>
            <person name="Nishi S."/>
            <person name="Hori S."/>
            <person name="Arai W."/>
            <person name="Tsubouchi T."/>
            <person name="Morono Y."/>
            <person name="Uchiyama I."/>
            <person name="Ito T."/>
            <person name="Fujiyama A."/>
            <person name="Inagaki F."/>
            <person name="Takami H."/>
        </authorList>
    </citation>
    <scope>NUCLEOTIDE SEQUENCE</scope>
    <source>
        <strain evidence="2">Expedition CK06-06</strain>
    </source>
</reference>
<evidence type="ECO:0000313" key="2">
    <source>
        <dbReference type="EMBL" id="GAI08999.1"/>
    </source>
</evidence>
<gene>
    <name evidence="2" type="ORF">S06H3_12614</name>
</gene>
<proteinExistence type="predicted"/>
<dbReference type="EMBL" id="BARV01006168">
    <property type="protein sequence ID" value="GAI08999.1"/>
    <property type="molecule type" value="Genomic_DNA"/>
</dbReference>
<dbReference type="AlphaFoldDB" id="X1MRL4"/>
<feature type="non-terminal residue" evidence="2">
    <location>
        <position position="1"/>
    </location>
</feature>
<accession>X1MRL4</accession>